<evidence type="ECO:0000313" key="3">
    <source>
        <dbReference type="EMBL" id="KAE8718935.1"/>
    </source>
</evidence>
<sequence length="351" mass="37753">MRSSLVGQLQALSSTVTMLAVPSPSLAATLSIALGSQSGTIDVIDVSANAVAASFEVHNITYNIYIVLLWTQVNEKTAGYINKLVVTCLRSGLNRTLRVLQKPESAPIRALRTSSSGRHVSGWQTQGQLSLMAFEQEDLWERANECIPWHGKLEGEEAIQNRVHELVTVGNFEGAVSLLLSASPESPYFYPNALRAVALSSAVSRSLLQLALKVVAANVVRTDRSLSGTHLPCAVGSMSLADGYFNLMRLQDSGCWTDAATLAAAHLKGSDYARFLFFLPRLSGRTWSYKGGQSMSIMLNTTFGGTMVLILLLILGIQCLIVTLKLKMRFGAGLLSYLLHPGDPGGIGSPP</sequence>
<dbReference type="AlphaFoldDB" id="A0A6A3BR63"/>
<dbReference type="Pfam" id="PF23753">
    <property type="entry name" value="TPR_WDR11"/>
    <property type="match status" value="1"/>
</dbReference>
<evidence type="ECO:0000313" key="4">
    <source>
        <dbReference type="Proteomes" id="UP000436088"/>
    </source>
</evidence>
<feature type="transmembrane region" description="Helical" evidence="1">
    <location>
        <begin position="303"/>
        <end position="324"/>
    </location>
</feature>
<keyword evidence="1" id="KW-1133">Transmembrane helix</keyword>
<organism evidence="3 4">
    <name type="scientific">Hibiscus syriacus</name>
    <name type="common">Rose of Sharon</name>
    <dbReference type="NCBI Taxonomy" id="106335"/>
    <lineage>
        <taxon>Eukaryota</taxon>
        <taxon>Viridiplantae</taxon>
        <taxon>Streptophyta</taxon>
        <taxon>Embryophyta</taxon>
        <taxon>Tracheophyta</taxon>
        <taxon>Spermatophyta</taxon>
        <taxon>Magnoliopsida</taxon>
        <taxon>eudicotyledons</taxon>
        <taxon>Gunneridae</taxon>
        <taxon>Pentapetalae</taxon>
        <taxon>rosids</taxon>
        <taxon>malvids</taxon>
        <taxon>Malvales</taxon>
        <taxon>Malvaceae</taxon>
        <taxon>Malvoideae</taxon>
        <taxon>Hibiscus</taxon>
    </lineage>
</organism>
<dbReference type="PANTHER" id="PTHR14593">
    <property type="entry name" value="WD REPEAT-CONTAINING PROTEIN 11"/>
    <property type="match status" value="1"/>
</dbReference>
<protein>
    <recommendedName>
        <fullName evidence="2">WDR11 TPR domain-containing protein</fullName>
    </recommendedName>
</protein>
<evidence type="ECO:0000256" key="1">
    <source>
        <dbReference type="SAM" id="Phobius"/>
    </source>
</evidence>
<comment type="caution">
    <text evidence="3">The sequence shown here is derived from an EMBL/GenBank/DDBJ whole genome shotgun (WGS) entry which is preliminary data.</text>
</comment>
<keyword evidence="1" id="KW-0812">Transmembrane</keyword>
<gene>
    <name evidence="3" type="ORF">F3Y22_tig00109987pilonHSYRG00256</name>
</gene>
<dbReference type="InterPro" id="IPR039694">
    <property type="entry name" value="WDR11"/>
</dbReference>
<accession>A0A6A3BR63</accession>
<proteinExistence type="predicted"/>
<dbReference type="EMBL" id="VEPZ02000799">
    <property type="protein sequence ID" value="KAE8718935.1"/>
    <property type="molecule type" value="Genomic_DNA"/>
</dbReference>
<feature type="domain" description="WDR11 TPR" evidence="2">
    <location>
        <begin position="109"/>
        <end position="276"/>
    </location>
</feature>
<dbReference type="GO" id="GO:0005737">
    <property type="term" value="C:cytoplasm"/>
    <property type="evidence" value="ECO:0007669"/>
    <property type="project" value="TreeGrafter"/>
</dbReference>
<dbReference type="Proteomes" id="UP000436088">
    <property type="component" value="Unassembled WGS sequence"/>
</dbReference>
<keyword evidence="4" id="KW-1185">Reference proteome</keyword>
<reference evidence="3" key="1">
    <citation type="submission" date="2019-09" db="EMBL/GenBank/DDBJ databases">
        <title>Draft genome information of white flower Hibiscus syriacus.</title>
        <authorList>
            <person name="Kim Y.-M."/>
        </authorList>
    </citation>
    <scope>NUCLEOTIDE SEQUENCE [LARGE SCALE GENOMIC DNA]</scope>
    <source>
        <strain evidence="3">YM2019G1</strain>
    </source>
</reference>
<keyword evidence="1" id="KW-0472">Membrane</keyword>
<dbReference type="InterPro" id="IPR057854">
    <property type="entry name" value="TPR_WDR11"/>
</dbReference>
<name>A0A6A3BR63_HIBSY</name>
<dbReference type="PANTHER" id="PTHR14593:SF5">
    <property type="entry name" value="WD REPEAT-CONTAINING PROTEIN 11"/>
    <property type="match status" value="1"/>
</dbReference>
<evidence type="ECO:0000259" key="2">
    <source>
        <dbReference type="Pfam" id="PF23753"/>
    </source>
</evidence>